<dbReference type="EMBL" id="JBBKZS010000011">
    <property type="protein sequence ID" value="MEJ8857546.1"/>
    <property type="molecule type" value="Genomic_DNA"/>
</dbReference>
<reference evidence="6 7" key="1">
    <citation type="submission" date="2024-03" db="EMBL/GenBank/DDBJ databases">
        <title>Novel species of the genus Variovorax.</title>
        <authorList>
            <person name="Liu Q."/>
            <person name="Xin Y.-H."/>
        </authorList>
    </citation>
    <scope>NUCLEOTIDE SEQUENCE [LARGE SCALE GENOMIC DNA]</scope>
    <source>
        <strain evidence="6 7">KACC 18901</strain>
    </source>
</reference>
<evidence type="ECO:0000256" key="2">
    <source>
        <dbReference type="ARBA" id="ARBA00023027"/>
    </source>
</evidence>
<sequence length="323" mass="34722">MTQGDAQMKHRVLQHGRLIPSVEQRLAQQFEVVPLWQQDDPLAFLRSQASTFTAMATSAGKGVHGDLMCAAPGLKAIASVGVGYDSLDLHTARRLGIQVSNTPDVLNDCVADLAWGALLDIARGITESDRFMRRGDWMHGSFRLATRVSGKRLGVVGLGRIGAAIAARGAGFAMDIRYHNRRPVEGVKYKYMSDLAQLAQWADFLVVAVAGGSATRHLVSADVLQALGSSGYLVNVSRGSAVDEAALITALQARTIAGAALDVFEKEPCHPEQLTGLDNVVLLPHIGTATHETRNAMGDLMIENLHEFFRTGRLATPISETVC</sequence>
<dbReference type="SUPFAM" id="SSF51735">
    <property type="entry name" value="NAD(P)-binding Rossmann-fold domains"/>
    <property type="match status" value="1"/>
</dbReference>
<dbReference type="CDD" id="cd12156">
    <property type="entry name" value="HPPR"/>
    <property type="match status" value="1"/>
</dbReference>
<evidence type="ECO:0000256" key="3">
    <source>
        <dbReference type="RuleBase" id="RU003719"/>
    </source>
</evidence>
<accession>A0ABU8XCH4</accession>
<organism evidence="6 7">
    <name type="scientific">Variovorax robiniae</name>
    <dbReference type="NCBI Taxonomy" id="1836199"/>
    <lineage>
        <taxon>Bacteria</taxon>
        <taxon>Pseudomonadati</taxon>
        <taxon>Pseudomonadota</taxon>
        <taxon>Betaproteobacteria</taxon>
        <taxon>Burkholderiales</taxon>
        <taxon>Comamonadaceae</taxon>
        <taxon>Variovorax</taxon>
    </lineage>
</organism>
<evidence type="ECO:0000313" key="6">
    <source>
        <dbReference type="EMBL" id="MEJ8857546.1"/>
    </source>
</evidence>
<comment type="similarity">
    <text evidence="3">Belongs to the D-isomer specific 2-hydroxyacid dehydrogenase family.</text>
</comment>
<keyword evidence="7" id="KW-1185">Reference proteome</keyword>
<comment type="caution">
    <text evidence="6">The sequence shown here is derived from an EMBL/GenBank/DDBJ whole genome shotgun (WGS) entry which is preliminary data.</text>
</comment>
<dbReference type="InterPro" id="IPR006139">
    <property type="entry name" value="D-isomer_2_OHA_DH_cat_dom"/>
</dbReference>
<evidence type="ECO:0000313" key="7">
    <source>
        <dbReference type="Proteomes" id="UP001367030"/>
    </source>
</evidence>
<dbReference type="SUPFAM" id="SSF52283">
    <property type="entry name" value="Formate/glycerate dehydrogenase catalytic domain-like"/>
    <property type="match status" value="1"/>
</dbReference>
<dbReference type="InterPro" id="IPR029752">
    <property type="entry name" value="D-isomer_DH_CS1"/>
</dbReference>
<dbReference type="InterPro" id="IPR006140">
    <property type="entry name" value="D-isomer_DH_NAD-bd"/>
</dbReference>
<name>A0ABU8XCH4_9BURK</name>
<dbReference type="PROSITE" id="PS00065">
    <property type="entry name" value="D_2_HYDROXYACID_DH_1"/>
    <property type="match status" value="1"/>
</dbReference>
<dbReference type="InterPro" id="IPR036291">
    <property type="entry name" value="NAD(P)-bd_dom_sf"/>
</dbReference>
<evidence type="ECO:0000259" key="5">
    <source>
        <dbReference type="Pfam" id="PF02826"/>
    </source>
</evidence>
<dbReference type="InterPro" id="IPR050223">
    <property type="entry name" value="D-isomer_2-hydroxyacid_DH"/>
</dbReference>
<evidence type="ECO:0000256" key="1">
    <source>
        <dbReference type="ARBA" id="ARBA00023002"/>
    </source>
</evidence>
<feature type="domain" description="D-isomer specific 2-hydroxyacid dehydrogenase NAD-binding" evidence="5">
    <location>
        <begin position="116"/>
        <end position="287"/>
    </location>
</feature>
<keyword evidence="2" id="KW-0520">NAD</keyword>
<dbReference type="Gene3D" id="3.40.50.720">
    <property type="entry name" value="NAD(P)-binding Rossmann-like Domain"/>
    <property type="match status" value="2"/>
</dbReference>
<dbReference type="Pfam" id="PF02826">
    <property type="entry name" value="2-Hacid_dh_C"/>
    <property type="match status" value="1"/>
</dbReference>
<keyword evidence="1 3" id="KW-0560">Oxidoreductase</keyword>
<gene>
    <name evidence="6" type="ORF">WKW79_23445</name>
</gene>
<feature type="domain" description="D-isomer specific 2-hydroxyacid dehydrogenase catalytic" evidence="4">
    <location>
        <begin position="32"/>
        <end position="318"/>
    </location>
</feature>
<evidence type="ECO:0000259" key="4">
    <source>
        <dbReference type="Pfam" id="PF00389"/>
    </source>
</evidence>
<dbReference type="Pfam" id="PF00389">
    <property type="entry name" value="2-Hacid_dh"/>
    <property type="match status" value="1"/>
</dbReference>
<proteinExistence type="inferred from homology"/>
<protein>
    <submittedName>
        <fullName evidence="6">2-hydroxyacid dehydrogenase</fullName>
    </submittedName>
</protein>
<dbReference type="PANTHER" id="PTHR10996:SF178">
    <property type="entry name" value="2-HYDROXYACID DEHYDROGENASE YGL185C-RELATED"/>
    <property type="match status" value="1"/>
</dbReference>
<dbReference type="PANTHER" id="PTHR10996">
    <property type="entry name" value="2-HYDROXYACID DEHYDROGENASE-RELATED"/>
    <property type="match status" value="1"/>
</dbReference>
<dbReference type="Proteomes" id="UP001367030">
    <property type="component" value="Unassembled WGS sequence"/>
</dbReference>